<dbReference type="Gene3D" id="3.30.200.20">
    <property type="entry name" value="Phosphorylase Kinase, domain 1"/>
    <property type="match status" value="1"/>
</dbReference>
<dbReference type="PROSITE" id="PS00107">
    <property type="entry name" value="PROTEIN_KINASE_ATP"/>
    <property type="match status" value="1"/>
</dbReference>
<keyword evidence="1 7" id="KW-0723">Serine/threonine-protein kinase</keyword>
<keyword evidence="5 6" id="KW-0067">ATP-binding</keyword>
<evidence type="ECO:0000259" key="8">
    <source>
        <dbReference type="PROSITE" id="PS50011"/>
    </source>
</evidence>
<proteinExistence type="inferred from homology"/>
<dbReference type="GO" id="GO:0005524">
    <property type="term" value="F:ATP binding"/>
    <property type="evidence" value="ECO:0007669"/>
    <property type="project" value="UniProtKB-UniRule"/>
</dbReference>
<accession>A0A7S0ZL39</accession>
<dbReference type="FunFam" id="1.10.510.10:FF:000624">
    <property type="entry name" value="Mitogen-activated protein kinase"/>
    <property type="match status" value="1"/>
</dbReference>
<dbReference type="EMBL" id="HBFP01013149">
    <property type="protein sequence ID" value="CAD8825104.1"/>
    <property type="molecule type" value="Transcribed_RNA"/>
</dbReference>
<comment type="similarity">
    <text evidence="7">Belongs to the protein kinase superfamily.</text>
</comment>
<dbReference type="PROSITE" id="PS50011">
    <property type="entry name" value="PROTEIN_KINASE_DOM"/>
    <property type="match status" value="1"/>
</dbReference>
<evidence type="ECO:0000256" key="4">
    <source>
        <dbReference type="ARBA" id="ARBA00022777"/>
    </source>
</evidence>
<evidence type="ECO:0000256" key="5">
    <source>
        <dbReference type="ARBA" id="ARBA00022840"/>
    </source>
</evidence>
<evidence type="ECO:0000256" key="1">
    <source>
        <dbReference type="ARBA" id="ARBA00022527"/>
    </source>
</evidence>
<name>A0A7S0ZL39_9RHOD</name>
<dbReference type="SMART" id="SM00220">
    <property type="entry name" value="S_TKc"/>
    <property type="match status" value="1"/>
</dbReference>
<evidence type="ECO:0000256" key="7">
    <source>
        <dbReference type="RuleBase" id="RU000304"/>
    </source>
</evidence>
<organism evidence="9">
    <name type="scientific">Timspurckia oligopyrenoides</name>
    <dbReference type="NCBI Taxonomy" id="708627"/>
    <lineage>
        <taxon>Eukaryota</taxon>
        <taxon>Rhodophyta</taxon>
        <taxon>Bangiophyceae</taxon>
        <taxon>Porphyridiales</taxon>
        <taxon>Porphyridiaceae</taxon>
        <taxon>Timspurckia</taxon>
    </lineage>
</organism>
<keyword evidence="3 6" id="KW-0547">Nucleotide-binding</keyword>
<dbReference type="InterPro" id="IPR008271">
    <property type="entry name" value="Ser/Thr_kinase_AS"/>
</dbReference>
<dbReference type="PANTHER" id="PTHR24055">
    <property type="entry name" value="MITOGEN-ACTIVATED PROTEIN KINASE"/>
    <property type="match status" value="1"/>
</dbReference>
<dbReference type="SUPFAM" id="SSF56112">
    <property type="entry name" value="Protein kinase-like (PK-like)"/>
    <property type="match status" value="1"/>
</dbReference>
<dbReference type="AlphaFoldDB" id="A0A7S0ZL39"/>
<feature type="domain" description="Protein kinase" evidence="8">
    <location>
        <begin position="41"/>
        <end position="334"/>
    </location>
</feature>
<keyword evidence="2" id="KW-0808">Transferase</keyword>
<evidence type="ECO:0000256" key="2">
    <source>
        <dbReference type="ARBA" id="ARBA00022679"/>
    </source>
</evidence>
<evidence type="ECO:0000313" key="9">
    <source>
        <dbReference type="EMBL" id="CAD8825104.1"/>
    </source>
</evidence>
<evidence type="ECO:0000256" key="3">
    <source>
        <dbReference type="ARBA" id="ARBA00022741"/>
    </source>
</evidence>
<protein>
    <recommendedName>
        <fullName evidence="8">Protein kinase domain-containing protein</fullName>
    </recommendedName>
</protein>
<dbReference type="InterPro" id="IPR017441">
    <property type="entry name" value="Protein_kinase_ATP_BS"/>
</dbReference>
<reference evidence="9" key="1">
    <citation type="submission" date="2021-01" db="EMBL/GenBank/DDBJ databases">
        <authorList>
            <person name="Corre E."/>
            <person name="Pelletier E."/>
            <person name="Niang G."/>
            <person name="Scheremetjew M."/>
            <person name="Finn R."/>
            <person name="Kale V."/>
            <person name="Holt S."/>
            <person name="Cochrane G."/>
            <person name="Meng A."/>
            <person name="Brown T."/>
            <person name="Cohen L."/>
        </authorList>
    </citation>
    <scope>NUCLEOTIDE SEQUENCE</scope>
    <source>
        <strain evidence="9">CCMP3278</strain>
    </source>
</reference>
<feature type="binding site" evidence="6">
    <location>
        <position position="73"/>
    </location>
    <ligand>
        <name>ATP</name>
        <dbReference type="ChEBI" id="CHEBI:30616"/>
    </ligand>
</feature>
<dbReference type="PROSITE" id="PS00108">
    <property type="entry name" value="PROTEIN_KINASE_ST"/>
    <property type="match status" value="1"/>
</dbReference>
<keyword evidence="4" id="KW-0418">Kinase</keyword>
<dbReference type="InterPro" id="IPR050117">
    <property type="entry name" value="MAPK"/>
</dbReference>
<evidence type="ECO:0000256" key="6">
    <source>
        <dbReference type="PROSITE-ProRule" id="PRU10141"/>
    </source>
</evidence>
<sequence>MEEGVEFYTGREVLQYSSGNERSSCVCGKIGVGSTVGAGRYLILETVGSGSHAEVSTATDLYSAEVDKVVALKRIPNPWRNPEYAKNVMREITLMKCLQSDYLLPVIDVFVECVDKEKVELFVVTEPMASTVRHVVRSDMDLSIQHIKRFMLQLFLGLRVLHVNNVVHGDIKPSNLLINADSSLKIGDFGNARVLQGGRKAGFQADSVVSRWYQPPEVCLKGHCGTKVDMWSAGCVLAELLLRKPLYTGASTNQQVESIVSSLGSSACSYVDHLEDPSAIRFLSSLPDYRAKPFSELKEFKDIDREAVDLLEHLLVFNPEKRYSAEEALKHPFFSDVFKTEMLEKVVVTDIEDDTISDLQSCCTSSSPSFALLAEIQSTTELCDSSERFARTPSLRMSAMQKYEKQINSPISVISQYTSL</sequence>
<dbReference type="Pfam" id="PF00069">
    <property type="entry name" value="Pkinase"/>
    <property type="match status" value="1"/>
</dbReference>
<dbReference type="InterPro" id="IPR011009">
    <property type="entry name" value="Kinase-like_dom_sf"/>
</dbReference>
<dbReference type="GO" id="GO:0004674">
    <property type="term" value="F:protein serine/threonine kinase activity"/>
    <property type="evidence" value="ECO:0007669"/>
    <property type="project" value="UniProtKB-KW"/>
</dbReference>
<dbReference type="Gene3D" id="1.10.510.10">
    <property type="entry name" value="Transferase(Phosphotransferase) domain 1"/>
    <property type="match status" value="1"/>
</dbReference>
<dbReference type="InterPro" id="IPR000719">
    <property type="entry name" value="Prot_kinase_dom"/>
</dbReference>
<gene>
    <name evidence="9" type="ORF">TOLI1172_LOCUS9503</name>
</gene>